<evidence type="ECO:0008006" key="4">
    <source>
        <dbReference type="Google" id="ProtNLM"/>
    </source>
</evidence>
<reference evidence="2 3" key="1">
    <citation type="submission" date="2024-02" db="EMBL/GenBank/DDBJ databases">
        <title>Haloferula sargassicola NBRC 104335.</title>
        <authorList>
            <person name="Ichikawa N."/>
            <person name="Katano-Makiyama Y."/>
            <person name="Hidaka K."/>
        </authorList>
    </citation>
    <scope>NUCLEOTIDE SEQUENCE [LARGE SCALE GENOMIC DNA]</scope>
    <source>
        <strain evidence="2 3">NBRC 104335</strain>
    </source>
</reference>
<sequence length="50" mass="5398">MGDRSPKSKRKNETQKQAKTDAVEAKKRQAAEVRQVPAKPGAGGKPPKRG</sequence>
<keyword evidence="3" id="KW-1185">Reference proteome</keyword>
<dbReference type="EMBL" id="BAABRI010000012">
    <property type="protein sequence ID" value="GAA5483106.1"/>
    <property type="molecule type" value="Genomic_DNA"/>
</dbReference>
<comment type="caution">
    <text evidence="2">The sequence shown here is derived from an EMBL/GenBank/DDBJ whole genome shotgun (WGS) entry which is preliminary data.</text>
</comment>
<feature type="region of interest" description="Disordered" evidence="1">
    <location>
        <begin position="1"/>
        <end position="50"/>
    </location>
</feature>
<proteinExistence type="predicted"/>
<gene>
    <name evidence="2" type="ORF">Hsar01_02334</name>
</gene>
<accession>A0ABP9URV1</accession>
<dbReference type="Proteomes" id="UP001476282">
    <property type="component" value="Unassembled WGS sequence"/>
</dbReference>
<evidence type="ECO:0000313" key="2">
    <source>
        <dbReference type="EMBL" id="GAA5483106.1"/>
    </source>
</evidence>
<protein>
    <recommendedName>
        <fullName evidence="4">Small EDRK-rich factor-like N-terminal domain-containing protein</fullName>
    </recommendedName>
</protein>
<name>A0ABP9URV1_9BACT</name>
<evidence type="ECO:0000256" key="1">
    <source>
        <dbReference type="SAM" id="MobiDB-lite"/>
    </source>
</evidence>
<evidence type="ECO:0000313" key="3">
    <source>
        <dbReference type="Proteomes" id="UP001476282"/>
    </source>
</evidence>
<feature type="compositionally biased region" description="Basic and acidic residues" evidence="1">
    <location>
        <begin position="1"/>
        <end position="31"/>
    </location>
</feature>
<organism evidence="2 3">
    <name type="scientific">Haloferula sargassicola</name>
    <dbReference type="NCBI Taxonomy" id="490096"/>
    <lineage>
        <taxon>Bacteria</taxon>
        <taxon>Pseudomonadati</taxon>
        <taxon>Verrucomicrobiota</taxon>
        <taxon>Verrucomicrobiia</taxon>
        <taxon>Verrucomicrobiales</taxon>
        <taxon>Verrucomicrobiaceae</taxon>
        <taxon>Haloferula</taxon>
    </lineage>
</organism>